<keyword evidence="3 6" id="KW-0812">Transmembrane</keyword>
<evidence type="ECO:0000256" key="7">
    <source>
        <dbReference type="SAM" id="MobiDB-lite"/>
    </source>
</evidence>
<comment type="caution">
    <text evidence="9">The sequence shown here is derived from an EMBL/GenBank/DDBJ whole genome shotgun (WGS) entry which is preliminary data.</text>
</comment>
<dbReference type="SUPFAM" id="SSF81338">
    <property type="entry name" value="Aquaporin-like"/>
    <property type="match status" value="1"/>
</dbReference>
<dbReference type="EMBL" id="JBEFKJ010000030">
    <property type="protein sequence ID" value="KAL2038774.1"/>
    <property type="molecule type" value="Genomic_DNA"/>
</dbReference>
<feature type="region of interest" description="Disordered" evidence="7">
    <location>
        <begin position="306"/>
        <end position="382"/>
    </location>
</feature>
<comment type="subcellular location">
    <subcellularLocation>
        <location evidence="1">Membrane</location>
        <topology evidence="1">Multi-pass membrane protein</topology>
    </subcellularLocation>
</comment>
<dbReference type="PRINTS" id="PR00783">
    <property type="entry name" value="MINTRINSICP"/>
</dbReference>
<dbReference type="InterPro" id="IPR000425">
    <property type="entry name" value="MIP"/>
</dbReference>
<feature type="compositionally biased region" description="Polar residues" evidence="7">
    <location>
        <begin position="306"/>
        <end position="318"/>
    </location>
</feature>
<dbReference type="Gene3D" id="1.20.1080.10">
    <property type="entry name" value="Glycerol uptake facilitator protein"/>
    <property type="match status" value="1"/>
</dbReference>
<evidence type="ECO:0000256" key="1">
    <source>
        <dbReference type="ARBA" id="ARBA00004141"/>
    </source>
</evidence>
<evidence type="ECO:0000256" key="2">
    <source>
        <dbReference type="ARBA" id="ARBA00006175"/>
    </source>
</evidence>
<evidence type="ECO:0000256" key="4">
    <source>
        <dbReference type="ARBA" id="ARBA00022989"/>
    </source>
</evidence>
<accession>A0ABR3ZYL7</accession>
<evidence type="ECO:0000313" key="9">
    <source>
        <dbReference type="EMBL" id="KAL2038774.1"/>
    </source>
</evidence>
<keyword evidence="5 8" id="KW-0472">Membrane</keyword>
<keyword evidence="6" id="KW-0813">Transport</keyword>
<evidence type="ECO:0000313" key="10">
    <source>
        <dbReference type="Proteomes" id="UP001590950"/>
    </source>
</evidence>
<feature type="transmembrane region" description="Helical" evidence="8">
    <location>
        <begin position="89"/>
        <end position="108"/>
    </location>
</feature>
<reference evidence="9 10" key="1">
    <citation type="submission" date="2024-09" db="EMBL/GenBank/DDBJ databases">
        <title>Rethinking Asexuality: The Enigmatic Case of Functional Sexual Genes in Lepraria (Stereocaulaceae).</title>
        <authorList>
            <person name="Doellman M."/>
            <person name="Sun Y."/>
            <person name="Barcenas-Pena A."/>
            <person name="Lumbsch H.T."/>
            <person name="Grewe F."/>
        </authorList>
    </citation>
    <scope>NUCLEOTIDE SEQUENCE [LARGE SCALE GENOMIC DNA]</scope>
    <source>
        <strain evidence="9 10">Mercado 3170</strain>
    </source>
</reference>
<protein>
    <recommendedName>
        <fullName evidence="11">Aquaporin</fullName>
    </recommendedName>
</protein>
<organism evidence="9 10">
    <name type="scientific">Stereocaulon virgatum</name>
    <dbReference type="NCBI Taxonomy" id="373712"/>
    <lineage>
        <taxon>Eukaryota</taxon>
        <taxon>Fungi</taxon>
        <taxon>Dikarya</taxon>
        <taxon>Ascomycota</taxon>
        <taxon>Pezizomycotina</taxon>
        <taxon>Lecanoromycetes</taxon>
        <taxon>OSLEUM clade</taxon>
        <taxon>Lecanoromycetidae</taxon>
        <taxon>Lecanorales</taxon>
        <taxon>Lecanorineae</taxon>
        <taxon>Stereocaulaceae</taxon>
        <taxon>Stereocaulon</taxon>
    </lineage>
</organism>
<evidence type="ECO:0000256" key="3">
    <source>
        <dbReference type="ARBA" id="ARBA00022692"/>
    </source>
</evidence>
<feature type="transmembrane region" description="Helical" evidence="8">
    <location>
        <begin position="247"/>
        <end position="264"/>
    </location>
</feature>
<gene>
    <name evidence="9" type="ORF">N7G274_008532</name>
</gene>
<evidence type="ECO:0000256" key="8">
    <source>
        <dbReference type="SAM" id="Phobius"/>
    </source>
</evidence>
<feature type="transmembrane region" description="Helical" evidence="8">
    <location>
        <begin position="202"/>
        <end position="222"/>
    </location>
</feature>
<feature type="compositionally biased region" description="Polar residues" evidence="7">
    <location>
        <begin position="371"/>
        <end position="380"/>
    </location>
</feature>
<keyword evidence="4 8" id="KW-1133">Transmembrane helix</keyword>
<feature type="transmembrane region" description="Helical" evidence="8">
    <location>
        <begin position="114"/>
        <end position="129"/>
    </location>
</feature>
<name>A0ABR3ZYL7_9LECA</name>
<feature type="transmembrane region" description="Helical" evidence="8">
    <location>
        <begin position="136"/>
        <end position="156"/>
    </location>
</feature>
<feature type="transmembrane region" description="Helical" evidence="8">
    <location>
        <begin position="44"/>
        <end position="68"/>
    </location>
</feature>
<dbReference type="Pfam" id="PF00230">
    <property type="entry name" value="MIP"/>
    <property type="match status" value="1"/>
</dbReference>
<keyword evidence="10" id="KW-1185">Reference proteome</keyword>
<dbReference type="InterPro" id="IPR034294">
    <property type="entry name" value="Aquaporin_transptr"/>
</dbReference>
<sequence length="433" mass="45969">MDRNSDHITRGYVFGGMQARSASAKGSRLPFLPGGPGNVVRKHFIAMCGEFAGTFLFLFFAFTGTQVANSQTQGTTSTTIAQGSNPAQLLYISLCFGFSLAVNAWVFFRISGGLFNPAVTFGMVIVGAVPPVRGALVVVSQIIGAIAAAGIVSVMFPGQLNVRTSLGAGTSKAQGLFIEMFLTAELVFAIFMLAAEKHKGTFIAPIGIGLALFIAELAGVYYTGGSLNPARSFGPNVINAQFEDYHWIYWVGPFLGSLLAAGFYKTIKALEYETANPGQDFDEHETKIFDPERDVERPVVSLMGADQSTASPAGQSRPISGDTLGGHRREEIPLEQAKSNTSGGQTPVSAMKQNRRGSSPLPAIGTEAEKMTTTSGSQSYGADYDVVHGGEHYRDTANRLDPRVHGALLEPDTYQAGSDIEAGKVLPHSAGHT</sequence>
<evidence type="ECO:0008006" key="11">
    <source>
        <dbReference type="Google" id="ProtNLM"/>
    </source>
</evidence>
<dbReference type="PANTHER" id="PTHR19139">
    <property type="entry name" value="AQUAPORIN TRANSPORTER"/>
    <property type="match status" value="1"/>
</dbReference>
<evidence type="ECO:0000256" key="5">
    <source>
        <dbReference type="ARBA" id="ARBA00023136"/>
    </source>
</evidence>
<dbReference type="PANTHER" id="PTHR19139:SF199">
    <property type="entry name" value="MIP17260P"/>
    <property type="match status" value="1"/>
</dbReference>
<dbReference type="InterPro" id="IPR023271">
    <property type="entry name" value="Aquaporin-like"/>
</dbReference>
<feature type="transmembrane region" description="Helical" evidence="8">
    <location>
        <begin position="176"/>
        <end position="195"/>
    </location>
</feature>
<comment type="similarity">
    <text evidence="2 6">Belongs to the MIP/aquaporin (TC 1.A.8) family.</text>
</comment>
<evidence type="ECO:0000256" key="6">
    <source>
        <dbReference type="RuleBase" id="RU000477"/>
    </source>
</evidence>
<dbReference type="Proteomes" id="UP001590950">
    <property type="component" value="Unassembled WGS sequence"/>
</dbReference>
<proteinExistence type="inferred from homology"/>
<feature type="compositionally biased region" description="Polar residues" evidence="7">
    <location>
        <begin position="337"/>
        <end position="352"/>
    </location>
</feature>